<dbReference type="InterPro" id="IPR011335">
    <property type="entry name" value="Restrct_endonuc-II-like"/>
</dbReference>
<dbReference type="EMBL" id="DF196808">
    <property type="protein sequence ID" value="GAD28584.1"/>
    <property type="molecule type" value="Genomic_DNA"/>
</dbReference>
<dbReference type="SUPFAM" id="SSF52980">
    <property type="entry name" value="Restriction endonuclease-like"/>
    <property type="match status" value="1"/>
</dbReference>
<feature type="domain" description="YqaJ viral recombinase" evidence="2">
    <location>
        <begin position="13"/>
        <end position="151"/>
    </location>
</feature>
<dbReference type="InterPro" id="IPR019080">
    <property type="entry name" value="YqaJ_viral_recombinase"/>
</dbReference>
<organism evidence="3 4">
    <name type="scientific">Photobacterium leiognathi lrivu.4.1</name>
    <dbReference type="NCBI Taxonomy" id="1248232"/>
    <lineage>
        <taxon>Bacteria</taxon>
        <taxon>Pseudomonadati</taxon>
        <taxon>Pseudomonadota</taxon>
        <taxon>Gammaproteobacteria</taxon>
        <taxon>Vibrionales</taxon>
        <taxon>Vibrionaceae</taxon>
        <taxon>Photobacterium</taxon>
    </lineage>
</organism>
<dbReference type="HOGENOM" id="CLU_066205_1_0_6"/>
<dbReference type="NCBIfam" id="TIGR03033">
    <property type="entry name" value="phage_rel_nuc"/>
    <property type="match status" value="1"/>
</dbReference>
<dbReference type="eggNOG" id="COG5377">
    <property type="taxonomic scope" value="Bacteria"/>
</dbReference>
<feature type="region of interest" description="Disordered" evidence="1">
    <location>
        <begin position="320"/>
        <end position="379"/>
    </location>
</feature>
<dbReference type="Proteomes" id="UP000030675">
    <property type="component" value="Unassembled WGS sequence"/>
</dbReference>
<dbReference type="InterPro" id="IPR011604">
    <property type="entry name" value="PDDEXK-like_dom_sf"/>
</dbReference>
<evidence type="ECO:0000256" key="1">
    <source>
        <dbReference type="SAM" id="MobiDB-lite"/>
    </source>
</evidence>
<sequence length="390" mass="44180">MAIVDLVQRTEAWFDWRKEGITASMIPVIMGLSAYQTPYQLWAEFVGLKEPDDLSGNYHVQRGVEQEPEARHAVENEYGRPYLPVCVEADHNPLFKASLDGLYQLGEDSEVLEIKCPCDKIYNEILELKGSAPTFQMYAAQVQWQLNCSGATRGRLYFYLRGKRPISTGIQRNDTFIKKAEEMALQFWQLVKTKTPPPLDPERDTVVYELEQAPSDWASSVETYKAKVALVSERETELKAMKAEMKELEKYFTSQIPDDVQTFNKDGIRATRVERKGTIDYKKVLSEVEQQLNIVIDDNLIANNTKPSSTYFRITVTDGDSSDATAAKDDSEQTKQVITARDPQAVLDDANVSVEPTKTKAPQEAAPPKEEATVRSPKSFFDKATENMFF</sequence>
<dbReference type="InterPro" id="IPR017482">
    <property type="entry name" value="Lambda-type_endonuclease"/>
</dbReference>
<name>V5EMM3_PHOLE</name>
<dbReference type="Gene3D" id="3.90.320.10">
    <property type="match status" value="1"/>
</dbReference>
<protein>
    <submittedName>
        <fullName evidence="3">DNA recombination protein</fullName>
    </submittedName>
</protein>
<reference evidence="4" key="1">
    <citation type="submission" date="2012-12" db="EMBL/GenBank/DDBJ databases">
        <title>Genome Sequence of Photobacterium leiognathi lrivu.4.1.</title>
        <authorList>
            <person name="Urbanczyk H."/>
            <person name="Ogura Y."/>
            <person name="Hayashi T."/>
            <person name="Dunlap P.V."/>
        </authorList>
    </citation>
    <scope>NUCLEOTIDE SEQUENCE [LARGE SCALE GENOMIC DNA]</scope>
    <source>
        <strain evidence="4">lrivu.4.1</strain>
    </source>
</reference>
<accession>V5EMM3</accession>
<dbReference type="AlphaFoldDB" id="V5EMM3"/>
<dbReference type="PANTHER" id="PTHR46609">
    <property type="entry name" value="EXONUCLEASE, PHAGE-TYPE/RECB, C-TERMINAL DOMAIN-CONTAINING PROTEIN"/>
    <property type="match status" value="1"/>
</dbReference>
<dbReference type="InterPro" id="IPR051703">
    <property type="entry name" value="NF-kappa-B_Signaling_Reg"/>
</dbReference>
<evidence type="ECO:0000313" key="4">
    <source>
        <dbReference type="Proteomes" id="UP000030675"/>
    </source>
</evidence>
<proteinExistence type="predicted"/>
<dbReference type="PANTHER" id="PTHR46609:SF6">
    <property type="entry name" value="EXONUCLEASE, PHAGE-TYPE_RECB, C-TERMINAL DOMAIN-CONTAINING PROTEIN-RELATED"/>
    <property type="match status" value="1"/>
</dbReference>
<dbReference type="Pfam" id="PF09588">
    <property type="entry name" value="YqaJ"/>
    <property type="match status" value="1"/>
</dbReference>
<evidence type="ECO:0000259" key="2">
    <source>
        <dbReference type="Pfam" id="PF09588"/>
    </source>
</evidence>
<evidence type="ECO:0000313" key="3">
    <source>
        <dbReference type="EMBL" id="GAD28584.1"/>
    </source>
</evidence>
<gene>
    <name evidence="3" type="ORF">PLEI_0225</name>
</gene>
<dbReference type="RefSeq" id="WP_023931137.1">
    <property type="nucleotide sequence ID" value="NZ_DF196808.1"/>
</dbReference>